<organism evidence="2 3">
    <name type="scientific">Alcaligenes faecalis</name>
    <dbReference type="NCBI Taxonomy" id="511"/>
    <lineage>
        <taxon>Bacteria</taxon>
        <taxon>Pseudomonadati</taxon>
        <taxon>Pseudomonadota</taxon>
        <taxon>Betaproteobacteria</taxon>
        <taxon>Burkholderiales</taxon>
        <taxon>Alcaligenaceae</taxon>
        <taxon>Alcaligenes</taxon>
    </lineage>
</organism>
<feature type="transmembrane region" description="Helical" evidence="1">
    <location>
        <begin position="39"/>
        <end position="62"/>
    </location>
</feature>
<accession>A0A2U2BNR3</accession>
<dbReference type="AlphaFoldDB" id="A0A2U2BNR3"/>
<protein>
    <submittedName>
        <fullName evidence="2">Uncharacterized protein</fullName>
    </submittedName>
</protein>
<sequence length="74" mass="8642">MEPIVNKQRKPVRRAFLLGVLSTLVVISAWNAIPESGEHWIIKVVVFGAHIFYWLVLAAFVFKFCSTIWKWLNR</sequence>
<proteinExistence type="predicted"/>
<keyword evidence="1" id="KW-1133">Transmembrane helix</keyword>
<keyword evidence="1" id="KW-0472">Membrane</keyword>
<keyword evidence="1" id="KW-0812">Transmembrane</keyword>
<reference evidence="2 3" key="2">
    <citation type="submission" date="2018-05" db="EMBL/GenBank/DDBJ databases">
        <authorList>
            <person name="Lanie J.A."/>
            <person name="Ng W.-L."/>
            <person name="Kazmierczak K.M."/>
            <person name="Andrzejewski T.M."/>
            <person name="Davidsen T.M."/>
            <person name="Wayne K.J."/>
            <person name="Tettelin H."/>
            <person name="Glass J.I."/>
            <person name="Rusch D."/>
            <person name="Podicherti R."/>
            <person name="Tsui H.-C.T."/>
            <person name="Winkler M.E."/>
        </authorList>
    </citation>
    <scope>NUCLEOTIDE SEQUENCE [LARGE SCALE GENOMIC DNA]</scope>
    <source>
        <strain evidence="2 3">YBY</strain>
    </source>
</reference>
<reference evidence="2 3" key="1">
    <citation type="submission" date="2018-05" db="EMBL/GenBank/DDBJ databases">
        <title>Genome Sequence of an Efficient Indole-Degrading Bacterium, Alcaligenes sp.YBY.</title>
        <authorList>
            <person name="Yang B."/>
        </authorList>
    </citation>
    <scope>NUCLEOTIDE SEQUENCE [LARGE SCALE GENOMIC DNA]</scope>
    <source>
        <strain evidence="2 3">YBY</strain>
    </source>
</reference>
<evidence type="ECO:0000313" key="3">
    <source>
        <dbReference type="Proteomes" id="UP000245216"/>
    </source>
</evidence>
<dbReference type="EMBL" id="QEXO01000001">
    <property type="protein sequence ID" value="PWE15629.1"/>
    <property type="molecule type" value="Genomic_DNA"/>
</dbReference>
<comment type="caution">
    <text evidence="2">The sequence shown here is derived from an EMBL/GenBank/DDBJ whole genome shotgun (WGS) entry which is preliminary data.</text>
</comment>
<dbReference type="Proteomes" id="UP000245216">
    <property type="component" value="Unassembled WGS sequence"/>
</dbReference>
<gene>
    <name evidence="2" type="ORF">DF183_02540</name>
</gene>
<name>A0A2U2BNR3_ALCFA</name>
<evidence type="ECO:0000256" key="1">
    <source>
        <dbReference type="SAM" id="Phobius"/>
    </source>
</evidence>
<feature type="transmembrane region" description="Helical" evidence="1">
    <location>
        <begin position="12"/>
        <end position="33"/>
    </location>
</feature>
<evidence type="ECO:0000313" key="2">
    <source>
        <dbReference type="EMBL" id="PWE15629.1"/>
    </source>
</evidence>